<dbReference type="Gene3D" id="2.60.120.330">
    <property type="entry name" value="B-lactam Antibiotic, Isopenicillin N Synthase, Chain"/>
    <property type="match status" value="1"/>
</dbReference>
<evidence type="ECO:0000256" key="1">
    <source>
        <dbReference type="ARBA" id="ARBA00008056"/>
    </source>
</evidence>
<dbReference type="GeneID" id="63724784"/>
<dbReference type="PRINTS" id="PR00682">
    <property type="entry name" value="IPNSYNTHASE"/>
</dbReference>
<evidence type="ECO:0000313" key="5">
    <source>
        <dbReference type="Proteomes" id="UP000184073"/>
    </source>
</evidence>
<dbReference type="RefSeq" id="XP_040671468.1">
    <property type="nucleotide sequence ID" value="XM_040809273.1"/>
</dbReference>
<proteinExistence type="inferred from homology"/>
<keyword evidence="2" id="KW-0560">Oxidoreductase</keyword>
<reference evidence="5" key="1">
    <citation type="journal article" date="2017" name="Genome Biol.">
        <title>Comparative genomics reveals high biological diversity and specific adaptations in the industrially and medically important fungal genus Aspergillus.</title>
        <authorList>
            <person name="de Vries R.P."/>
            <person name="Riley R."/>
            <person name="Wiebenga A."/>
            <person name="Aguilar-Osorio G."/>
            <person name="Amillis S."/>
            <person name="Uchima C.A."/>
            <person name="Anderluh G."/>
            <person name="Asadollahi M."/>
            <person name="Askin M."/>
            <person name="Barry K."/>
            <person name="Battaglia E."/>
            <person name="Bayram O."/>
            <person name="Benocci T."/>
            <person name="Braus-Stromeyer S.A."/>
            <person name="Caldana C."/>
            <person name="Canovas D."/>
            <person name="Cerqueira G.C."/>
            <person name="Chen F."/>
            <person name="Chen W."/>
            <person name="Choi C."/>
            <person name="Clum A."/>
            <person name="Dos Santos R.A."/>
            <person name="Damasio A.R."/>
            <person name="Diallinas G."/>
            <person name="Emri T."/>
            <person name="Fekete E."/>
            <person name="Flipphi M."/>
            <person name="Freyberg S."/>
            <person name="Gallo A."/>
            <person name="Gournas C."/>
            <person name="Habgood R."/>
            <person name="Hainaut M."/>
            <person name="Harispe M.L."/>
            <person name="Henrissat B."/>
            <person name="Hilden K.S."/>
            <person name="Hope R."/>
            <person name="Hossain A."/>
            <person name="Karabika E."/>
            <person name="Karaffa L."/>
            <person name="Karanyi Z."/>
            <person name="Krasevec N."/>
            <person name="Kuo A."/>
            <person name="Kusch H."/>
            <person name="LaButti K."/>
            <person name="Lagendijk E.L."/>
            <person name="Lapidus A."/>
            <person name="Levasseur A."/>
            <person name="Lindquist E."/>
            <person name="Lipzen A."/>
            <person name="Logrieco A.F."/>
            <person name="MacCabe A."/>
            <person name="Maekelae M.R."/>
            <person name="Malavazi I."/>
            <person name="Melin P."/>
            <person name="Meyer V."/>
            <person name="Mielnichuk N."/>
            <person name="Miskei M."/>
            <person name="Molnar A.P."/>
            <person name="Mule G."/>
            <person name="Ngan C.Y."/>
            <person name="Orejas M."/>
            <person name="Orosz E."/>
            <person name="Ouedraogo J.P."/>
            <person name="Overkamp K.M."/>
            <person name="Park H.-S."/>
            <person name="Perrone G."/>
            <person name="Piumi F."/>
            <person name="Punt P.J."/>
            <person name="Ram A.F."/>
            <person name="Ramon A."/>
            <person name="Rauscher S."/>
            <person name="Record E."/>
            <person name="Riano-Pachon D.M."/>
            <person name="Robert V."/>
            <person name="Roehrig J."/>
            <person name="Ruller R."/>
            <person name="Salamov A."/>
            <person name="Salih N.S."/>
            <person name="Samson R.A."/>
            <person name="Sandor E."/>
            <person name="Sanguinetti M."/>
            <person name="Schuetze T."/>
            <person name="Sepcic K."/>
            <person name="Shelest E."/>
            <person name="Sherlock G."/>
            <person name="Sophianopoulou V."/>
            <person name="Squina F.M."/>
            <person name="Sun H."/>
            <person name="Susca A."/>
            <person name="Todd R.B."/>
            <person name="Tsang A."/>
            <person name="Unkles S.E."/>
            <person name="van de Wiele N."/>
            <person name="van Rossen-Uffink D."/>
            <person name="Oliveira J.V."/>
            <person name="Vesth T.C."/>
            <person name="Visser J."/>
            <person name="Yu J.-H."/>
            <person name="Zhou M."/>
            <person name="Andersen M.R."/>
            <person name="Archer D.B."/>
            <person name="Baker S.E."/>
            <person name="Benoit I."/>
            <person name="Brakhage A.A."/>
            <person name="Braus G.H."/>
            <person name="Fischer R."/>
            <person name="Frisvad J.C."/>
            <person name="Goldman G.H."/>
            <person name="Houbraken J."/>
            <person name="Oakley B."/>
            <person name="Pocsi I."/>
            <person name="Scazzocchio C."/>
            <person name="Seiboth B."/>
            <person name="vanKuyk P.A."/>
            <person name="Wortman J."/>
            <person name="Dyer P.S."/>
            <person name="Grigoriev I.V."/>
        </authorList>
    </citation>
    <scope>NUCLEOTIDE SEQUENCE [LARGE SCALE GENOMIC DNA]</scope>
    <source>
        <strain evidence="5">CBS 583.65</strain>
    </source>
</reference>
<dbReference type="PANTHER" id="PTHR47990">
    <property type="entry name" value="2-OXOGLUTARATE (2OG) AND FE(II)-DEPENDENT OXYGENASE SUPERFAMILY PROTEIN-RELATED"/>
    <property type="match status" value="1"/>
</dbReference>
<evidence type="ECO:0000256" key="2">
    <source>
        <dbReference type="RuleBase" id="RU003682"/>
    </source>
</evidence>
<dbReference type="InterPro" id="IPR027443">
    <property type="entry name" value="IPNS-like_sf"/>
</dbReference>
<dbReference type="Pfam" id="PF14226">
    <property type="entry name" value="DIOX_N"/>
    <property type="match status" value="1"/>
</dbReference>
<feature type="domain" description="Fe2OG dioxygenase" evidence="3">
    <location>
        <begin position="180"/>
        <end position="297"/>
    </location>
</feature>
<sequence length="335" mass="38575">MELPVVDFTAWYSIGDERSRQRVAQELVDACQRVGFARIINHSLPGSELDKTFEWMKRLFALPEEVKMKAPHPEGWAVHRGYSWPGLEKVSQTMSTGNDDELKRKLREVPDVKEVYDIGSEEDASQPNQWLPNENLPGFRDFMTRFYWDCDRVGKEVLRALAVGLNLEDAEYLTRKHSGNANQLRLLHYLPVPAEDLENDRVSRCAPHTDWSSITLLFQDDCGGLEVEDTSRPGIFVSAPPVKNSIIMNVGDLLQRWSNDRLRSTNHRVSLPKLSNRIEGPNRMTRERYSIPYFMSPDDDTVIECIPSCMSENEPAKYEPITRGDYNKMRASMMY</sequence>
<keyword evidence="5" id="KW-1185">Reference proteome</keyword>
<gene>
    <name evidence="4" type="ORF">ASPVEDRAFT_199089</name>
</gene>
<dbReference type="STRING" id="1036611.A0A1L9PWA3"/>
<dbReference type="InterPro" id="IPR050231">
    <property type="entry name" value="Iron_ascorbate_oxido_reductase"/>
</dbReference>
<dbReference type="Pfam" id="PF03171">
    <property type="entry name" value="2OG-FeII_Oxy"/>
    <property type="match status" value="1"/>
</dbReference>
<evidence type="ECO:0000259" key="3">
    <source>
        <dbReference type="PROSITE" id="PS51471"/>
    </source>
</evidence>
<dbReference type="InterPro" id="IPR026992">
    <property type="entry name" value="DIOX_N"/>
</dbReference>
<dbReference type="GO" id="GO:0044283">
    <property type="term" value="P:small molecule biosynthetic process"/>
    <property type="evidence" value="ECO:0007669"/>
    <property type="project" value="UniProtKB-ARBA"/>
</dbReference>
<dbReference type="EMBL" id="KV878133">
    <property type="protein sequence ID" value="OJJ05706.1"/>
    <property type="molecule type" value="Genomic_DNA"/>
</dbReference>
<dbReference type="Proteomes" id="UP000184073">
    <property type="component" value="Unassembled WGS sequence"/>
</dbReference>
<dbReference type="InterPro" id="IPR044861">
    <property type="entry name" value="IPNS-like_FE2OG_OXY"/>
</dbReference>
<keyword evidence="2" id="KW-0408">Iron</keyword>
<dbReference type="SUPFAM" id="SSF51197">
    <property type="entry name" value="Clavaminate synthase-like"/>
    <property type="match status" value="1"/>
</dbReference>
<protein>
    <recommendedName>
        <fullName evidence="3">Fe2OG dioxygenase domain-containing protein</fullName>
    </recommendedName>
</protein>
<dbReference type="InterPro" id="IPR005123">
    <property type="entry name" value="Oxoglu/Fe-dep_dioxygenase_dom"/>
</dbReference>
<dbReference type="PROSITE" id="PS51471">
    <property type="entry name" value="FE2OG_OXY"/>
    <property type="match status" value="1"/>
</dbReference>
<dbReference type="OrthoDB" id="288590at2759"/>
<dbReference type="VEuPathDB" id="FungiDB:ASPVEDRAFT_199089"/>
<accession>A0A1L9PWA3</accession>
<organism evidence="4 5">
    <name type="scientific">Aspergillus versicolor CBS 583.65</name>
    <dbReference type="NCBI Taxonomy" id="1036611"/>
    <lineage>
        <taxon>Eukaryota</taxon>
        <taxon>Fungi</taxon>
        <taxon>Dikarya</taxon>
        <taxon>Ascomycota</taxon>
        <taxon>Pezizomycotina</taxon>
        <taxon>Eurotiomycetes</taxon>
        <taxon>Eurotiomycetidae</taxon>
        <taxon>Eurotiales</taxon>
        <taxon>Aspergillaceae</taxon>
        <taxon>Aspergillus</taxon>
        <taxon>Aspergillus subgen. Nidulantes</taxon>
    </lineage>
</organism>
<dbReference type="GO" id="GO:0046872">
    <property type="term" value="F:metal ion binding"/>
    <property type="evidence" value="ECO:0007669"/>
    <property type="project" value="UniProtKB-KW"/>
</dbReference>
<dbReference type="GO" id="GO:0016491">
    <property type="term" value="F:oxidoreductase activity"/>
    <property type="evidence" value="ECO:0007669"/>
    <property type="project" value="UniProtKB-KW"/>
</dbReference>
<dbReference type="FunFam" id="2.60.120.330:FF:000030">
    <property type="entry name" value="Thymine dioxygenase"/>
    <property type="match status" value="1"/>
</dbReference>
<dbReference type="AlphaFoldDB" id="A0A1L9PWA3"/>
<keyword evidence="2" id="KW-0479">Metal-binding</keyword>
<comment type="similarity">
    <text evidence="1 2">Belongs to the iron/ascorbate-dependent oxidoreductase family.</text>
</comment>
<evidence type="ECO:0000313" key="4">
    <source>
        <dbReference type="EMBL" id="OJJ05706.1"/>
    </source>
</evidence>
<name>A0A1L9PWA3_ASPVE</name>